<dbReference type="SUPFAM" id="SSF54631">
    <property type="entry name" value="CBS-domain pair"/>
    <property type="match status" value="1"/>
</dbReference>
<dbReference type="Proteomes" id="UP000176834">
    <property type="component" value="Unassembled WGS sequence"/>
</dbReference>
<dbReference type="Gene3D" id="3.10.580.10">
    <property type="entry name" value="CBS-domain"/>
    <property type="match status" value="1"/>
</dbReference>
<evidence type="ECO:0000259" key="3">
    <source>
        <dbReference type="PROSITE" id="PS51371"/>
    </source>
</evidence>
<evidence type="ECO:0000256" key="1">
    <source>
        <dbReference type="ARBA" id="ARBA00023122"/>
    </source>
</evidence>
<dbReference type="InterPro" id="IPR000644">
    <property type="entry name" value="CBS_dom"/>
</dbReference>
<name>A0A1F8F0Q7_9BACT</name>
<evidence type="ECO:0000256" key="2">
    <source>
        <dbReference type="PROSITE-ProRule" id="PRU00703"/>
    </source>
</evidence>
<organism evidence="4 5">
    <name type="scientific">Candidatus Yanofskybacteria bacterium RIFCSPHIGHO2_02_FULL_38_22b</name>
    <dbReference type="NCBI Taxonomy" id="1802673"/>
    <lineage>
        <taxon>Bacteria</taxon>
        <taxon>Candidatus Yanofskyibacteriota</taxon>
    </lineage>
</organism>
<dbReference type="InterPro" id="IPR046342">
    <property type="entry name" value="CBS_dom_sf"/>
</dbReference>
<dbReference type="InterPro" id="IPR051257">
    <property type="entry name" value="Diverse_CBS-Domain"/>
</dbReference>
<accession>A0A1F8F0Q7</accession>
<evidence type="ECO:0000313" key="5">
    <source>
        <dbReference type="Proteomes" id="UP000176834"/>
    </source>
</evidence>
<dbReference type="Pfam" id="PF00571">
    <property type="entry name" value="CBS"/>
    <property type="match status" value="2"/>
</dbReference>
<keyword evidence="1 2" id="KW-0129">CBS domain</keyword>
<dbReference type="PANTHER" id="PTHR43080">
    <property type="entry name" value="CBS DOMAIN-CONTAINING PROTEIN CBSX3, MITOCHONDRIAL"/>
    <property type="match status" value="1"/>
</dbReference>
<comment type="caution">
    <text evidence="4">The sequence shown here is derived from an EMBL/GenBank/DDBJ whole genome shotgun (WGS) entry which is preliminary data.</text>
</comment>
<reference evidence="4 5" key="1">
    <citation type="journal article" date="2016" name="Nat. Commun.">
        <title>Thousands of microbial genomes shed light on interconnected biogeochemical processes in an aquifer system.</title>
        <authorList>
            <person name="Anantharaman K."/>
            <person name="Brown C.T."/>
            <person name="Hug L.A."/>
            <person name="Sharon I."/>
            <person name="Castelle C.J."/>
            <person name="Probst A.J."/>
            <person name="Thomas B.C."/>
            <person name="Singh A."/>
            <person name="Wilkins M.J."/>
            <person name="Karaoz U."/>
            <person name="Brodie E.L."/>
            <person name="Williams K.H."/>
            <person name="Hubbard S.S."/>
            <person name="Banfield J.F."/>
        </authorList>
    </citation>
    <scope>NUCLEOTIDE SEQUENCE [LARGE SCALE GENOMIC DNA]</scope>
</reference>
<sequence length="160" mass="17873">MTEQKTKKVLASEIMNKNVVSVSPNTPVLEAAKIISDRNLDGIPVVDESGQLIGILTEYDLITKTSPINIDFIKQILSDIKSKNDGKTENLSELTVKEVMNPEPLTLKGDATYEEVIQTFKDHHRVNPIPIIDDQNKVIGVISRYDVLRPLNILSHSIKK</sequence>
<dbReference type="AlphaFoldDB" id="A0A1F8F0Q7"/>
<proteinExistence type="predicted"/>
<dbReference type="PANTHER" id="PTHR43080:SF26">
    <property type="entry name" value="REGULATORY PROTEIN"/>
    <property type="match status" value="1"/>
</dbReference>
<dbReference type="SMART" id="SM00116">
    <property type="entry name" value="CBS"/>
    <property type="match status" value="2"/>
</dbReference>
<feature type="domain" description="CBS" evidence="3">
    <location>
        <begin position="15"/>
        <end position="72"/>
    </location>
</feature>
<protein>
    <recommendedName>
        <fullName evidence="3">CBS domain-containing protein</fullName>
    </recommendedName>
</protein>
<dbReference type="EMBL" id="MGJN01000020">
    <property type="protein sequence ID" value="OGN06278.1"/>
    <property type="molecule type" value="Genomic_DNA"/>
</dbReference>
<gene>
    <name evidence="4" type="ORF">A3B86_04125</name>
</gene>
<dbReference type="PROSITE" id="PS51371">
    <property type="entry name" value="CBS"/>
    <property type="match status" value="2"/>
</dbReference>
<evidence type="ECO:0000313" key="4">
    <source>
        <dbReference type="EMBL" id="OGN06278.1"/>
    </source>
</evidence>
<feature type="domain" description="CBS" evidence="3">
    <location>
        <begin position="100"/>
        <end position="158"/>
    </location>
</feature>